<dbReference type="NCBIfam" id="NF033788">
    <property type="entry name" value="HTH_metalloreg"/>
    <property type="match status" value="1"/>
</dbReference>
<reference evidence="2 3" key="1">
    <citation type="submission" date="2016-03" db="EMBL/GenBank/DDBJ databases">
        <title>Genome sequencing of Devosia sp. S37.</title>
        <authorList>
            <person name="Mohd Nor M."/>
        </authorList>
    </citation>
    <scope>NUCLEOTIDE SEQUENCE [LARGE SCALE GENOMIC DNA]</scope>
    <source>
        <strain evidence="2 3">S37</strain>
    </source>
</reference>
<name>A0A178HXG0_9HYPH</name>
<dbReference type="InterPro" id="IPR036390">
    <property type="entry name" value="WH_DNA-bd_sf"/>
</dbReference>
<keyword evidence="3" id="KW-1185">Reference proteome</keyword>
<comment type="caution">
    <text evidence="2">The sequence shown here is derived from an EMBL/GenBank/DDBJ whole genome shotgun (WGS) entry which is preliminary data.</text>
</comment>
<sequence length="95" mass="10456">MLNKKPDLDLIFQALADPTRRAMLERLSQGPAAVSELARPFEMSLPAVVQHLQALEASGLVSSEKVGRVRTCRIERDALGAAEHWLHARRLSGEA</sequence>
<dbReference type="GO" id="GO:0003700">
    <property type="term" value="F:DNA-binding transcription factor activity"/>
    <property type="evidence" value="ECO:0007669"/>
    <property type="project" value="InterPro"/>
</dbReference>
<dbReference type="Gene3D" id="1.10.10.10">
    <property type="entry name" value="Winged helix-like DNA-binding domain superfamily/Winged helix DNA-binding domain"/>
    <property type="match status" value="1"/>
</dbReference>
<dbReference type="PROSITE" id="PS50987">
    <property type="entry name" value="HTH_ARSR_2"/>
    <property type="match status" value="1"/>
</dbReference>
<gene>
    <name evidence="2" type="ORF">A3840_11925</name>
</gene>
<protein>
    <submittedName>
        <fullName evidence="2">Transcriptional regulator</fullName>
    </submittedName>
</protein>
<dbReference type="STRING" id="1770058.A3840_11925"/>
<dbReference type="InterPro" id="IPR011991">
    <property type="entry name" value="ArsR-like_HTH"/>
</dbReference>
<dbReference type="SMART" id="SM00418">
    <property type="entry name" value="HTH_ARSR"/>
    <property type="match status" value="1"/>
</dbReference>
<dbReference type="InterPro" id="IPR036388">
    <property type="entry name" value="WH-like_DNA-bd_sf"/>
</dbReference>
<evidence type="ECO:0000313" key="3">
    <source>
        <dbReference type="Proteomes" id="UP000078389"/>
    </source>
</evidence>
<dbReference type="PANTHER" id="PTHR38600:SF2">
    <property type="entry name" value="SLL0088 PROTEIN"/>
    <property type="match status" value="1"/>
</dbReference>
<dbReference type="RefSeq" id="WP_067456811.1">
    <property type="nucleotide sequence ID" value="NZ_LVVY01000091.1"/>
</dbReference>
<dbReference type="PANTHER" id="PTHR38600">
    <property type="entry name" value="TRANSCRIPTIONAL REGULATORY PROTEIN"/>
    <property type="match status" value="1"/>
</dbReference>
<accession>A0A178HXG0</accession>
<dbReference type="PRINTS" id="PR00778">
    <property type="entry name" value="HTHARSR"/>
</dbReference>
<feature type="domain" description="HTH arsR-type" evidence="1">
    <location>
        <begin position="1"/>
        <end position="95"/>
    </location>
</feature>
<dbReference type="EMBL" id="LVVY01000091">
    <property type="protein sequence ID" value="OAM76655.1"/>
    <property type="molecule type" value="Genomic_DNA"/>
</dbReference>
<evidence type="ECO:0000259" key="1">
    <source>
        <dbReference type="PROSITE" id="PS50987"/>
    </source>
</evidence>
<dbReference type="CDD" id="cd00090">
    <property type="entry name" value="HTH_ARSR"/>
    <property type="match status" value="1"/>
</dbReference>
<organism evidence="2 3">
    <name type="scientific">Devosia elaeis</name>
    <dbReference type="NCBI Taxonomy" id="1770058"/>
    <lineage>
        <taxon>Bacteria</taxon>
        <taxon>Pseudomonadati</taxon>
        <taxon>Pseudomonadota</taxon>
        <taxon>Alphaproteobacteria</taxon>
        <taxon>Hyphomicrobiales</taxon>
        <taxon>Devosiaceae</taxon>
        <taxon>Devosia</taxon>
    </lineage>
</organism>
<evidence type="ECO:0000313" key="2">
    <source>
        <dbReference type="EMBL" id="OAM76655.1"/>
    </source>
</evidence>
<dbReference type="Proteomes" id="UP000078389">
    <property type="component" value="Unassembled WGS sequence"/>
</dbReference>
<proteinExistence type="predicted"/>
<dbReference type="OrthoDB" id="9798998at2"/>
<dbReference type="InterPro" id="IPR001845">
    <property type="entry name" value="HTH_ArsR_DNA-bd_dom"/>
</dbReference>
<dbReference type="Pfam" id="PF12840">
    <property type="entry name" value="HTH_20"/>
    <property type="match status" value="1"/>
</dbReference>
<dbReference type="SUPFAM" id="SSF46785">
    <property type="entry name" value="Winged helix' DNA-binding domain"/>
    <property type="match status" value="1"/>
</dbReference>
<dbReference type="AlphaFoldDB" id="A0A178HXG0"/>